<keyword evidence="13" id="KW-1185">Reference proteome</keyword>
<reference evidence="12 13" key="1">
    <citation type="submission" date="2024-07" db="EMBL/GenBank/DDBJ databases">
        <title>Chromosome-level genome assembly of the water stick insect Ranatra chinensis (Heteroptera: Nepidae).</title>
        <authorList>
            <person name="Liu X."/>
        </authorList>
    </citation>
    <scope>NUCLEOTIDE SEQUENCE [LARGE SCALE GENOMIC DNA]</scope>
    <source>
        <strain evidence="12">Cailab_2021Rc</strain>
        <tissue evidence="12">Muscle</tissue>
    </source>
</reference>
<dbReference type="InterPro" id="IPR001965">
    <property type="entry name" value="Znf_PHD"/>
</dbReference>
<protein>
    <recommendedName>
        <fullName evidence="11">PHD-type domain-containing protein</fullName>
    </recommendedName>
</protein>
<evidence type="ECO:0000256" key="8">
    <source>
        <dbReference type="ARBA" id="ARBA00023242"/>
    </source>
</evidence>
<dbReference type="CDD" id="cd21085">
    <property type="entry name" value="WH_NTD_PHF10"/>
    <property type="match status" value="1"/>
</dbReference>
<keyword evidence="8" id="KW-0539">Nucleus</keyword>
<keyword evidence="7" id="KW-0804">Transcription</keyword>
<comment type="caution">
    <text evidence="12">The sequence shown here is derived from an EMBL/GenBank/DDBJ whole genome shotgun (WGS) entry which is preliminary data.</text>
</comment>
<keyword evidence="5" id="KW-0862">Zinc</keyword>
<evidence type="ECO:0000313" key="12">
    <source>
        <dbReference type="EMBL" id="KAL1131382.1"/>
    </source>
</evidence>
<evidence type="ECO:0000256" key="6">
    <source>
        <dbReference type="ARBA" id="ARBA00023015"/>
    </source>
</evidence>
<dbReference type="InterPro" id="IPR011011">
    <property type="entry name" value="Znf_FYVE_PHD"/>
</dbReference>
<feature type="compositionally biased region" description="Acidic residues" evidence="10">
    <location>
        <begin position="226"/>
        <end position="237"/>
    </location>
</feature>
<dbReference type="PANTHER" id="PTHR45888">
    <property type="entry name" value="HL01030P-RELATED"/>
    <property type="match status" value="1"/>
</dbReference>
<dbReference type="Proteomes" id="UP001558652">
    <property type="component" value="Unassembled WGS sequence"/>
</dbReference>
<evidence type="ECO:0000256" key="7">
    <source>
        <dbReference type="ARBA" id="ARBA00023163"/>
    </source>
</evidence>
<evidence type="ECO:0000313" key="13">
    <source>
        <dbReference type="Proteomes" id="UP001558652"/>
    </source>
</evidence>
<proteinExistence type="predicted"/>
<dbReference type="InterPro" id="IPR019787">
    <property type="entry name" value="Znf_PHD-finger"/>
</dbReference>
<evidence type="ECO:0000256" key="9">
    <source>
        <dbReference type="PROSITE-ProRule" id="PRU00146"/>
    </source>
</evidence>
<keyword evidence="3" id="KW-0677">Repeat</keyword>
<dbReference type="SMART" id="SM00249">
    <property type="entry name" value="PHD"/>
    <property type="match status" value="2"/>
</dbReference>
<sequence length="384" mass="44294">MIQEQISLYLGVKSFKRKYPNLKRRAVEAEERTFLEESGLVPKSMCDLGLTAVSSAEVCDIMFHDFPDKYEEFRKHVREKQAREASWKQRGITLPLSNKLKIIQWLSLASWRKDDKFKTEPREQALESAAVWNANLNKVRKEDRRCALDLQTFTVHYPKYRHQAMTRPVPKIGTYPVTLIPGQYCDYYKEYTSAEMMYFPINTVLYGPMRPNERQNVATSEASQSDSDESSSSEDSSDSSSEGSNEENDTEDDSKCKVCSGTKKANKQGQHEVLIQCAQCNSSVHPTCQDLTVEMVPHIKKYNWQCTDCKNCIKCKDPANEDKMLFCDLCDRGYHIYCVGLHRVPDGRWHCTECSICSSCNTRDPGGPDWQHEVLFFYLFFYAI</sequence>
<dbReference type="PANTHER" id="PTHR45888:SF4">
    <property type="entry name" value="PHD FINGER PROTEIN 10"/>
    <property type="match status" value="1"/>
</dbReference>
<dbReference type="Gene3D" id="3.30.40.10">
    <property type="entry name" value="Zinc/RING finger domain, C3HC4 (zinc finger)"/>
    <property type="match status" value="1"/>
</dbReference>
<keyword evidence="2" id="KW-0479">Metal-binding</keyword>
<comment type="subcellular location">
    <subcellularLocation>
        <location evidence="1">Nucleus</location>
    </subcellularLocation>
</comment>
<dbReference type="SUPFAM" id="SSF57903">
    <property type="entry name" value="FYVE/PHD zinc finger"/>
    <property type="match status" value="2"/>
</dbReference>
<feature type="domain" description="PHD-type" evidence="11">
    <location>
        <begin position="309"/>
        <end position="357"/>
    </location>
</feature>
<evidence type="ECO:0000259" key="11">
    <source>
        <dbReference type="PROSITE" id="PS50016"/>
    </source>
</evidence>
<evidence type="ECO:0000256" key="4">
    <source>
        <dbReference type="ARBA" id="ARBA00022771"/>
    </source>
</evidence>
<accession>A0ABD0YVK4</accession>
<dbReference type="GO" id="GO:0005634">
    <property type="term" value="C:nucleus"/>
    <property type="evidence" value="ECO:0007669"/>
    <property type="project" value="UniProtKB-SubCell"/>
</dbReference>
<dbReference type="GO" id="GO:0008270">
    <property type="term" value="F:zinc ion binding"/>
    <property type="evidence" value="ECO:0007669"/>
    <property type="project" value="UniProtKB-KW"/>
</dbReference>
<evidence type="ECO:0000256" key="10">
    <source>
        <dbReference type="SAM" id="MobiDB-lite"/>
    </source>
</evidence>
<keyword evidence="4 9" id="KW-0863">Zinc-finger</keyword>
<dbReference type="AlphaFoldDB" id="A0ABD0YVK4"/>
<name>A0ABD0YVK4_9HEMI</name>
<organism evidence="12 13">
    <name type="scientific">Ranatra chinensis</name>
    <dbReference type="NCBI Taxonomy" id="642074"/>
    <lineage>
        <taxon>Eukaryota</taxon>
        <taxon>Metazoa</taxon>
        <taxon>Ecdysozoa</taxon>
        <taxon>Arthropoda</taxon>
        <taxon>Hexapoda</taxon>
        <taxon>Insecta</taxon>
        <taxon>Pterygota</taxon>
        <taxon>Neoptera</taxon>
        <taxon>Paraneoptera</taxon>
        <taxon>Hemiptera</taxon>
        <taxon>Heteroptera</taxon>
        <taxon>Panheteroptera</taxon>
        <taxon>Nepomorpha</taxon>
        <taxon>Nepidae</taxon>
        <taxon>Ranatrinae</taxon>
        <taxon>Ranatra</taxon>
    </lineage>
</organism>
<feature type="domain" description="PHD-type" evidence="11">
    <location>
        <begin position="253"/>
        <end position="312"/>
    </location>
</feature>
<evidence type="ECO:0000256" key="5">
    <source>
        <dbReference type="ARBA" id="ARBA00022833"/>
    </source>
</evidence>
<gene>
    <name evidence="12" type="ORF">AAG570_010999</name>
</gene>
<evidence type="ECO:0000256" key="2">
    <source>
        <dbReference type="ARBA" id="ARBA00022723"/>
    </source>
</evidence>
<keyword evidence="6" id="KW-0805">Transcription regulation</keyword>
<dbReference type="EMBL" id="JBFDAA010000006">
    <property type="protein sequence ID" value="KAL1131382.1"/>
    <property type="molecule type" value="Genomic_DNA"/>
</dbReference>
<dbReference type="CDD" id="cd15529">
    <property type="entry name" value="PHD2_PHF10"/>
    <property type="match status" value="1"/>
</dbReference>
<dbReference type="InterPro" id="IPR013083">
    <property type="entry name" value="Znf_RING/FYVE/PHD"/>
</dbReference>
<dbReference type="Pfam" id="PF00628">
    <property type="entry name" value="PHD"/>
    <property type="match status" value="2"/>
</dbReference>
<evidence type="ECO:0000256" key="1">
    <source>
        <dbReference type="ARBA" id="ARBA00004123"/>
    </source>
</evidence>
<evidence type="ECO:0000256" key="3">
    <source>
        <dbReference type="ARBA" id="ARBA00022737"/>
    </source>
</evidence>
<dbReference type="PROSITE" id="PS50016">
    <property type="entry name" value="ZF_PHD_2"/>
    <property type="match status" value="2"/>
</dbReference>
<feature type="region of interest" description="Disordered" evidence="10">
    <location>
        <begin position="214"/>
        <end position="257"/>
    </location>
</feature>